<dbReference type="RefSeq" id="WP_165326972.1">
    <property type="nucleotide sequence ID" value="NZ_CP049109.1"/>
</dbReference>
<protein>
    <submittedName>
        <fullName evidence="1">Uncharacterized protein</fullName>
    </submittedName>
</protein>
<dbReference type="AlphaFoldDB" id="A0A6G6Y4Z6"/>
<sequence length="216" mass="22549">MDDSATSAGSGVMAACARSAAADIGFAAHRPIDAGEPLAEGGGRFVAAPHALTSWAIAAGPGRVCIYARADRLPRGGVGERARQLHAQGLIRLRGQRRTDGGLLEYLAERTGLSFAAAKAVPDEAGLSPDGRMLLDLLVALADAGERCPCDRALSAMLGFKHGHRAGTLMSELRTRGLIETRSLAASAPGAMPEKLRVVRIRETGAETWAPEGCER</sequence>
<gene>
    <name evidence="1" type="ORF">G5C33_09405</name>
</gene>
<reference evidence="1 2" key="1">
    <citation type="submission" date="2020-02" db="EMBL/GenBank/DDBJ databases">
        <authorList>
            <person name="Zheng R.K."/>
            <person name="Sun C.M."/>
        </authorList>
    </citation>
    <scope>NUCLEOTIDE SEQUENCE [LARGE SCALE GENOMIC DNA]</scope>
    <source>
        <strain evidence="2">zrk23</strain>
    </source>
</reference>
<evidence type="ECO:0000313" key="2">
    <source>
        <dbReference type="Proteomes" id="UP000501568"/>
    </source>
</evidence>
<keyword evidence="2" id="KW-1185">Reference proteome</keyword>
<proteinExistence type="predicted"/>
<name>A0A6G6Y4Z6_9SPHN</name>
<dbReference type="Proteomes" id="UP000501568">
    <property type="component" value="Chromosome"/>
</dbReference>
<organism evidence="1 2">
    <name type="scientific">Stakelama tenebrarum</name>
    <dbReference type="NCBI Taxonomy" id="2711215"/>
    <lineage>
        <taxon>Bacteria</taxon>
        <taxon>Pseudomonadati</taxon>
        <taxon>Pseudomonadota</taxon>
        <taxon>Alphaproteobacteria</taxon>
        <taxon>Sphingomonadales</taxon>
        <taxon>Sphingomonadaceae</taxon>
        <taxon>Stakelama</taxon>
    </lineage>
</organism>
<evidence type="ECO:0000313" key="1">
    <source>
        <dbReference type="EMBL" id="QIG79969.1"/>
    </source>
</evidence>
<dbReference type="KEGG" id="spzr:G5C33_09405"/>
<dbReference type="EMBL" id="CP049109">
    <property type="protein sequence ID" value="QIG79969.1"/>
    <property type="molecule type" value="Genomic_DNA"/>
</dbReference>
<accession>A0A6G6Y4Z6</accession>